<dbReference type="NCBIfam" id="NF005550">
    <property type="entry name" value="PRK07209.1"/>
    <property type="match status" value="1"/>
</dbReference>
<feature type="non-terminal residue" evidence="3">
    <location>
        <position position="1"/>
    </location>
</feature>
<accession>A0ABM8VWL3</accession>
<comment type="caution">
    <text evidence="3">The sequence shown here is derived from an EMBL/GenBank/DDBJ whole genome shotgun (WGS) entry which is preliminary data.</text>
</comment>
<evidence type="ECO:0000313" key="4">
    <source>
        <dbReference type="Proteomes" id="UP000789901"/>
    </source>
</evidence>
<name>A0ABM8VWL3_GIGMA</name>
<organism evidence="3 4">
    <name type="scientific">Gigaspora margarita</name>
    <dbReference type="NCBI Taxonomy" id="4874"/>
    <lineage>
        <taxon>Eukaryota</taxon>
        <taxon>Fungi</taxon>
        <taxon>Fungi incertae sedis</taxon>
        <taxon>Mucoromycota</taxon>
        <taxon>Glomeromycotina</taxon>
        <taxon>Glomeromycetes</taxon>
        <taxon>Diversisporales</taxon>
        <taxon>Gigasporaceae</taxon>
        <taxon>Gigaspora</taxon>
    </lineage>
</organism>
<gene>
    <name evidence="3" type="ORF">GMARGA_LOCUS476</name>
</gene>
<evidence type="ECO:0000256" key="2">
    <source>
        <dbReference type="SAM" id="Phobius"/>
    </source>
</evidence>
<proteinExistence type="inferred from homology"/>
<dbReference type="EMBL" id="CAJVQB010000080">
    <property type="protein sequence ID" value="CAG8464575.1"/>
    <property type="molecule type" value="Genomic_DNA"/>
</dbReference>
<keyword evidence="2" id="KW-0812">Transmembrane</keyword>
<dbReference type="Proteomes" id="UP000789901">
    <property type="component" value="Unassembled WGS sequence"/>
</dbReference>
<protein>
    <submittedName>
        <fullName evidence="3">32568_t:CDS:1</fullName>
    </submittedName>
</protein>
<keyword evidence="2" id="KW-1133">Transmembrane helix</keyword>
<dbReference type="InterPro" id="IPR033909">
    <property type="entry name" value="RNR_small"/>
</dbReference>
<dbReference type="Pfam" id="PF00268">
    <property type="entry name" value="Ribonuc_red_sm"/>
    <property type="match status" value="1"/>
</dbReference>
<comment type="similarity">
    <text evidence="1">Belongs to the ribonucleoside diphosphate reductase small chain family.</text>
</comment>
<dbReference type="InterPro" id="IPR009078">
    <property type="entry name" value="Ferritin-like_SF"/>
</dbReference>
<dbReference type="PANTHER" id="PTHR23409:SF18">
    <property type="entry name" value="RIBONUCLEOSIDE-DIPHOSPHATE REDUCTASE SUBUNIT M2"/>
    <property type="match status" value="1"/>
</dbReference>
<sequence length="432" mass="50240">EFIDQAKKAQELQKKMEREGIFGVMNDPKLRKQMEDLQKRFDARTIFGSSQTDPNKILPMKYLWARKYYKDGIANNWVPEEISMQSDVGQWKSATFLTNNLVLAVYRHVTNPECRQYLLRQAFEEAVHTDTFIYCCDSLGLDPEEIYNMYLTIPSIEEKDNFVIELTKSIFDPKFEIKDDGDIQLFLHDLIGYYVIMEGIFFYAGFAMMLALKRSNKMVGIGQQFEFIMRDESLHLGFGCDLINTIKSENPQVWTPEFQKEIIELIKQAVELEKKYALDACPEGVTGINAEHFSKYVEYVADQQLSITYLQNYFASQEKQYKEELLAEMQQVIENSPLVIQLREENNTLKSFIEGYKLGKEFVKPVQKGQEFEDFVQEKLQEIFSGNDTIENITHTRTSSGTRSDILQTIHEGNELEKIAGKIIYEAKNTEK</sequence>
<reference evidence="3 4" key="1">
    <citation type="submission" date="2021-06" db="EMBL/GenBank/DDBJ databases">
        <authorList>
            <person name="Kallberg Y."/>
            <person name="Tangrot J."/>
            <person name="Rosling A."/>
        </authorList>
    </citation>
    <scope>NUCLEOTIDE SEQUENCE [LARGE SCALE GENOMIC DNA]</scope>
    <source>
        <strain evidence="3 4">120-4 pot B 10/14</strain>
    </source>
</reference>
<keyword evidence="2" id="KW-0472">Membrane</keyword>
<dbReference type="SUPFAM" id="SSF47240">
    <property type="entry name" value="Ferritin-like"/>
    <property type="match status" value="1"/>
</dbReference>
<evidence type="ECO:0000313" key="3">
    <source>
        <dbReference type="EMBL" id="CAG8464575.1"/>
    </source>
</evidence>
<evidence type="ECO:0000256" key="1">
    <source>
        <dbReference type="ARBA" id="ARBA00009303"/>
    </source>
</evidence>
<keyword evidence="4" id="KW-1185">Reference proteome</keyword>
<dbReference type="InterPro" id="IPR012348">
    <property type="entry name" value="RNR-like"/>
</dbReference>
<dbReference type="CDD" id="cd01049">
    <property type="entry name" value="RNRR2"/>
    <property type="match status" value="1"/>
</dbReference>
<dbReference type="InterPro" id="IPR000358">
    <property type="entry name" value="RNR_small_fam"/>
</dbReference>
<dbReference type="Gene3D" id="1.10.620.20">
    <property type="entry name" value="Ribonucleotide Reductase, subunit A"/>
    <property type="match status" value="1"/>
</dbReference>
<dbReference type="PANTHER" id="PTHR23409">
    <property type="entry name" value="RIBONUCLEOSIDE-DIPHOSPHATE REDUCTASE SMALL CHAIN"/>
    <property type="match status" value="1"/>
</dbReference>
<feature type="transmembrane region" description="Helical" evidence="2">
    <location>
        <begin position="191"/>
        <end position="212"/>
    </location>
</feature>